<dbReference type="Pfam" id="PF16889">
    <property type="entry name" value="Hepar_II_III_N"/>
    <property type="match status" value="1"/>
</dbReference>
<feature type="domain" description="Heparinase II/III-like C-terminal" evidence="5">
    <location>
        <begin position="316"/>
        <end position="542"/>
    </location>
</feature>
<dbReference type="Pfam" id="PF07940">
    <property type="entry name" value="Hepar_II_III_C"/>
    <property type="match status" value="1"/>
</dbReference>
<evidence type="ECO:0000259" key="6">
    <source>
        <dbReference type="Pfam" id="PF16889"/>
    </source>
</evidence>
<keyword evidence="2" id="KW-0732">Signal</keyword>
<evidence type="ECO:0000259" key="5">
    <source>
        <dbReference type="Pfam" id="PF07940"/>
    </source>
</evidence>
<dbReference type="Proteomes" id="UP000006251">
    <property type="component" value="Unassembled WGS sequence"/>
</dbReference>
<dbReference type="RefSeq" id="WP_006013367.1">
    <property type="nucleotide sequence ID" value="NZ_BAEQ01000050.1"/>
</dbReference>
<dbReference type="InterPro" id="IPR008929">
    <property type="entry name" value="Chondroitin_lyas"/>
</dbReference>
<dbReference type="SUPFAM" id="SSF48230">
    <property type="entry name" value="Chondroitin AC/alginate lyase"/>
    <property type="match status" value="1"/>
</dbReference>
<gene>
    <name evidence="7" type="ORF">GPAL_3021</name>
</gene>
<evidence type="ECO:0000256" key="3">
    <source>
        <dbReference type="ARBA" id="ARBA00022764"/>
    </source>
</evidence>
<sequence>MFERLLLLLNTIKYLKIRQIVYRIYYRFRKVKVNDLNVYRKNEYLINPIDWNGYSVASPSLFENKKARFLNKSQDISESNCWNAPTSEKLWLYNLHYMDDLNAVDSEDRIELHKSHILRWITENPAPFGNGWEPYTLSLRLVNLVKWCLKNTVKNQEIIASIHQQGDALLQQVEYHILANHLFANGKALFFVGCFFGGEIGQKFKRKGLEILIPEFHEQFLFDGGHFERSPMYHSVMLWDVLETIDIARHLGNMNNDTKDWERVAVNGVSWLEAMCHPDGEISFFNDGAMGIAAKLSQILDYAEVLNLQVAKNISPIRHLKHSGFTSMAKPNAFLVVNHAPIGPTYQPGHAHADTLSFELSVFGERVFVNSGTSCYGDSVQRLKERETKSHNTVVVNSQNSSEVWDGFRVARRASVLNVNVSGDNTLSKLKAEHDGYNRFFQNLNHERVFSLSEKDLAIQDNITLSGQKSAAYYYLSPDVKINIISQFEYELSLISSEIVRVISSNAMKLKNSEWYPEFGVVRQSKVIIVDFEKTQLMKIKWRDIEKS</sequence>
<dbReference type="Gene3D" id="1.50.10.100">
    <property type="entry name" value="Chondroitin AC/alginate lyase"/>
    <property type="match status" value="1"/>
</dbReference>
<keyword evidence="3" id="KW-0574">Periplasm</keyword>
<dbReference type="PANTHER" id="PTHR39210:SF1">
    <property type="entry name" value="HEPARIN-SULFATE LYASE"/>
    <property type="match status" value="1"/>
</dbReference>
<comment type="caution">
    <text evidence="7">The sequence shown here is derived from an EMBL/GenBank/DDBJ whole genome shotgun (WGS) entry which is preliminary data.</text>
</comment>
<dbReference type="GO" id="GO:0016829">
    <property type="term" value="F:lyase activity"/>
    <property type="evidence" value="ECO:0007669"/>
    <property type="project" value="UniProtKB-KW"/>
</dbReference>
<dbReference type="GO" id="GO:0042597">
    <property type="term" value="C:periplasmic space"/>
    <property type="evidence" value="ECO:0007669"/>
    <property type="project" value="UniProtKB-SubCell"/>
</dbReference>
<comment type="subcellular location">
    <subcellularLocation>
        <location evidence="1">Periplasm</location>
    </subcellularLocation>
</comment>
<reference evidence="8" key="1">
    <citation type="journal article" date="2014" name="Environ. Microbiol.">
        <title>Comparative genomics of the marine bacterial genus Glaciecola reveals the high degree of genomic diversity and genomic characteristic for cold adaptation.</title>
        <authorList>
            <person name="Qin Q.L."/>
            <person name="Xie B.B."/>
            <person name="Yu Y."/>
            <person name="Shu Y.L."/>
            <person name="Rong J.C."/>
            <person name="Zhang Y.J."/>
            <person name="Zhao D.L."/>
            <person name="Chen X.L."/>
            <person name="Zhang X.Y."/>
            <person name="Chen B."/>
            <person name="Zhou B.C."/>
            <person name="Zhang Y.Z."/>
        </authorList>
    </citation>
    <scope>NUCLEOTIDE SEQUENCE [LARGE SCALE GENOMIC DNA]</scope>
    <source>
        <strain evidence="8">ACAM 615</strain>
    </source>
</reference>
<dbReference type="STRING" id="1121922.GCA_000428905_00494"/>
<dbReference type="InterPro" id="IPR012480">
    <property type="entry name" value="Hepar_II_III_C"/>
</dbReference>
<proteinExistence type="predicted"/>
<name>K6ZHQ4_9ALTE</name>
<feature type="domain" description="Heparin-sulfate lyase N-terminal" evidence="6">
    <location>
        <begin position="159"/>
        <end position="296"/>
    </location>
</feature>
<evidence type="ECO:0000256" key="4">
    <source>
        <dbReference type="ARBA" id="ARBA00023239"/>
    </source>
</evidence>
<evidence type="ECO:0000256" key="2">
    <source>
        <dbReference type="ARBA" id="ARBA00022729"/>
    </source>
</evidence>
<dbReference type="OrthoDB" id="9763014at2"/>
<dbReference type="Gene3D" id="2.70.98.70">
    <property type="match status" value="1"/>
</dbReference>
<protein>
    <submittedName>
        <fullName evidence="7">Uncharacterized protein</fullName>
    </submittedName>
</protein>
<dbReference type="InterPro" id="IPR031680">
    <property type="entry name" value="Hepar_II_III_N"/>
</dbReference>
<keyword evidence="8" id="KW-1185">Reference proteome</keyword>
<dbReference type="PANTHER" id="PTHR39210">
    <property type="entry name" value="HEPARIN-SULFATE LYASE"/>
    <property type="match status" value="1"/>
</dbReference>
<evidence type="ECO:0000313" key="8">
    <source>
        <dbReference type="Proteomes" id="UP000006251"/>
    </source>
</evidence>
<dbReference type="AlphaFoldDB" id="K6ZHQ4"/>
<evidence type="ECO:0000313" key="7">
    <source>
        <dbReference type="EMBL" id="GAC29872.1"/>
    </source>
</evidence>
<evidence type="ECO:0000256" key="1">
    <source>
        <dbReference type="ARBA" id="ARBA00004418"/>
    </source>
</evidence>
<keyword evidence="4" id="KW-0456">Lyase</keyword>
<dbReference type="EMBL" id="BAEQ01000050">
    <property type="protein sequence ID" value="GAC29872.1"/>
    <property type="molecule type" value="Genomic_DNA"/>
</dbReference>
<organism evidence="7 8">
    <name type="scientific">Brumicola pallidula DSM 14239 = ACAM 615</name>
    <dbReference type="NCBI Taxonomy" id="1121922"/>
    <lineage>
        <taxon>Bacteria</taxon>
        <taxon>Pseudomonadati</taxon>
        <taxon>Pseudomonadota</taxon>
        <taxon>Gammaproteobacteria</taxon>
        <taxon>Alteromonadales</taxon>
        <taxon>Alteromonadaceae</taxon>
        <taxon>Brumicola</taxon>
    </lineage>
</organism>
<accession>K6ZHQ4</accession>